<comment type="function">
    <text evidence="2">One of several proteins that assist in the late maturation steps of the functional core of the 30S ribosomal subunit. Associates with free 30S ribosomal subunits (but not with 30S subunits that are part of 70S ribosomes or polysomes). Required for efficient processing of 16S rRNA. May interact with the 5'-terminal helix region of 16S rRNA.</text>
</comment>
<dbReference type="PANTHER" id="PTHR33515">
    <property type="entry name" value="RIBOSOME-BINDING FACTOR A, CHLOROPLASTIC-RELATED"/>
    <property type="match status" value="1"/>
</dbReference>
<comment type="similarity">
    <text evidence="2">Belongs to the RbfA family.</text>
</comment>
<dbReference type="AlphaFoldDB" id="A0A560J447"/>
<dbReference type="InterPro" id="IPR015946">
    <property type="entry name" value="KH_dom-like_a/b"/>
</dbReference>
<dbReference type="PROSITE" id="PS01319">
    <property type="entry name" value="RBFA"/>
    <property type="match status" value="1"/>
</dbReference>
<keyword evidence="1 2" id="KW-0690">Ribosome biogenesis</keyword>
<dbReference type="EMBL" id="VITW01000002">
    <property type="protein sequence ID" value="TWB81542.1"/>
    <property type="molecule type" value="Genomic_DNA"/>
</dbReference>
<sequence length="162" mass="18502">MLVSQTRARRGDFQTMPRHHQKKSSAPGGSQRQLRVGEQVRHAMAEILAQGNVHDADLEGHIITVPEVRMSPDLKLATIYVMPLGGRDTGIVIAALERNKKFLRGEVARRVNLKFAPDIRFRVDERFDEAERIEKLLRTPAVQKDLENDLEQDPDSDREEEQ</sequence>
<dbReference type="STRING" id="1399419.A5906_21565"/>
<dbReference type="Gene3D" id="3.30.300.20">
    <property type="match status" value="1"/>
</dbReference>
<dbReference type="InterPro" id="IPR023799">
    <property type="entry name" value="RbfA_dom_sf"/>
</dbReference>
<dbReference type="NCBIfam" id="NF001802">
    <property type="entry name" value="PRK00521.2-5"/>
    <property type="match status" value="1"/>
</dbReference>
<dbReference type="InterPro" id="IPR000238">
    <property type="entry name" value="RbfA"/>
</dbReference>
<dbReference type="HAMAP" id="MF_00003">
    <property type="entry name" value="RbfA"/>
    <property type="match status" value="1"/>
</dbReference>
<dbReference type="GO" id="GO:0043024">
    <property type="term" value="F:ribosomal small subunit binding"/>
    <property type="evidence" value="ECO:0007669"/>
    <property type="project" value="TreeGrafter"/>
</dbReference>
<keyword evidence="5" id="KW-1185">Reference proteome</keyword>
<dbReference type="InterPro" id="IPR020053">
    <property type="entry name" value="Ribosome-bd_factorA_CS"/>
</dbReference>
<comment type="caution">
    <text evidence="4">The sequence shown here is derived from an EMBL/GenBank/DDBJ whole genome shotgun (WGS) entry which is preliminary data.</text>
</comment>
<name>A0A560J447_9BRAD</name>
<evidence type="ECO:0000256" key="3">
    <source>
        <dbReference type="SAM" id="MobiDB-lite"/>
    </source>
</evidence>
<protein>
    <recommendedName>
        <fullName evidence="2">Ribosome-binding factor A</fullName>
    </recommendedName>
</protein>
<evidence type="ECO:0000313" key="4">
    <source>
        <dbReference type="EMBL" id="TWB81542.1"/>
    </source>
</evidence>
<dbReference type="SUPFAM" id="SSF89919">
    <property type="entry name" value="Ribosome-binding factor A, RbfA"/>
    <property type="match status" value="1"/>
</dbReference>
<evidence type="ECO:0000256" key="2">
    <source>
        <dbReference type="HAMAP-Rule" id="MF_00003"/>
    </source>
</evidence>
<comment type="subcellular location">
    <subcellularLocation>
        <location evidence="2">Cytoplasm</location>
    </subcellularLocation>
</comment>
<dbReference type="NCBIfam" id="TIGR00082">
    <property type="entry name" value="rbfA"/>
    <property type="match status" value="1"/>
</dbReference>
<gene>
    <name evidence="2" type="primary">rbfA</name>
    <name evidence="4" type="ORF">FBZ95_102764</name>
</gene>
<organism evidence="4 5">
    <name type="scientific">Bradyrhizobium sacchari</name>
    <dbReference type="NCBI Taxonomy" id="1399419"/>
    <lineage>
        <taxon>Bacteria</taxon>
        <taxon>Pseudomonadati</taxon>
        <taxon>Pseudomonadota</taxon>
        <taxon>Alphaproteobacteria</taxon>
        <taxon>Hyphomicrobiales</taxon>
        <taxon>Nitrobacteraceae</taxon>
        <taxon>Bradyrhizobium</taxon>
    </lineage>
</organism>
<dbReference type="FunFam" id="3.30.300.20:FF:000047">
    <property type="entry name" value="Ribosome-binding factor A"/>
    <property type="match status" value="1"/>
</dbReference>
<dbReference type="Pfam" id="PF02033">
    <property type="entry name" value="RBFA"/>
    <property type="match status" value="1"/>
</dbReference>
<dbReference type="GO" id="GO:0030490">
    <property type="term" value="P:maturation of SSU-rRNA"/>
    <property type="evidence" value="ECO:0007669"/>
    <property type="project" value="UniProtKB-UniRule"/>
</dbReference>
<dbReference type="GO" id="GO:0005829">
    <property type="term" value="C:cytosol"/>
    <property type="evidence" value="ECO:0007669"/>
    <property type="project" value="TreeGrafter"/>
</dbReference>
<evidence type="ECO:0000313" key="5">
    <source>
        <dbReference type="Proteomes" id="UP000315914"/>
    </source>
</evidence>
<dbReference type="PANTHER" id="PTHR33515:SF1">
    <property type="entry name" value="RIBOSOME-BINDING FACTOR A, CHLOROPLASTIC-RELATED"/>
    <property type="match status" value="1"/>
</dbReference>
<reference evidence="4 5" key="1">
    <citation type="submission" date="2019-06" db="EMBL/GenBank/DDBJ databases">
        <title>Genomic Encyclopedia of Type Strains, Phase IV (KMG-V): Genome sequencing to study the core and pangenomes of soil and plant-associated prokaryotes.</title>
        <authorList>
            <person name="Whitman W."/>
        </authorList>
    </citation>
    <scope>NUCLEOTIDE SEQUENCE [LARGE SCALE GENOMIC DNA]</scope>
    <source>
        <strain evidence="4 5">BR 10556</strain>
    </source>
</reference>
<feature type="region of interest" description="Disordered" evidence="3">
    <location>
        <begin position="1"/>
        <end position="35"/>
    </location>
</feature>
<accession>A0A560J447</accession>
<evidence type="ECO:0000256" key="1">
    <source>
        <dbReference type="ARBA" id="ARBA00022517"/>
    </source>
</evidence>
<keyword evidence="2" id="KW-0963">Cytoplasm</keyword>
<proteinExistence type="inferred from homology"/>
<dbReference type="Proteomes" id="UP000315914">
    <property type="component" value="Unassembled WGS sequence"/>
</dbReference>
<comment type="subunit">
    <text evidence="2">Monomer. Binds 30S ribosomal subunits, but not 50S ribosomal subunits or 70S ribosomes.</text>
</comment>